<dbReference type="SMART" id="SM00052">
    <property type="entry name" value="EAL"/>
    <property type="match status" value="1"/>
</dbReference>
<keyword evidence="3" id="KW-1185">Reference proteome</keyword>
<reference evidence="2 3" key="1">
    <citation type="submission" date="2018-10" db="EMBL/GenBank/DDBJ databases">
        <authorList>
            <person name="Li J."/>
        </authorList>
    </citation>
    <scope>NUCLEOTIDE SEQUENCE [LARGE SCALE GENOMIC DNA]</scope>
    <source>
        <strain evidence="2 3">CCTCC AB209002</strain>
    </source>
</reference>
<dbReference type="InterPro" id="IPR050706">
    <property type="entry name" value="Cyclic-di-GMP_PDE-like"/>
</dbReference>
<proteinExistence type="predicted"/>
<feature type="domain" description="EAL" evidence="1">
    <location>
        <begin position="26"/>
        <end position="277"/>
    </location>
</feature>
<sequence>MRYVHLQASPPDLCPVCTLHGRRQLFVSVATDLQGAVERGEIQAWFQPQIDMSTGRIVAVEALCRWQHPERGLVMPGGFIPEAEESGAIHDIGDFMLREGCRHSAMWREAGFQLDVSVNVSAVQLSTPGVFELLHELLTEFALPEGTLTIEITESQLIADLNAVAERLMRLQSSGLGISLDDFGTGHSSLSQLQDLPITELKIDRSLIQDSSSTGGALMAVAVALLQERGVRVVAEGVENEEHLARVRGMRCDRAQGYLFGRPMPADEIDTMLAAQLS</sequence>
<dbReference type="InterPro" id="IPR001633">
    <property type="entry name" value="EAL_dom"/>
</dbReference>
<dbReference type="Pfam" id="PF00563">
    <property type="entry name" value="EAL"/>
    <property type="match status" value="1"/>
</dbReference>
<dbReference type="PANTHER" id="PTHR33121">
    <property type="entry name" value="CYCLIC DI-GMP PHOSPHODIESTERASE PDEF"/>
    <property type="match status" value="1"/>
</dbReference>
<protein>
    <submittedName>
        <fullName evidence="2">EAL domain-containing protein</fullName>
    </submittedName>
</protein>
<dbReference type="PANTHER" id="PTHR33121:SF70">
    <property type="entry name" value="SIGNALING PROTEIN YKOW"/>
    <property type="match status" value="1"/>
</dbReference>
<dbReference type="AlphaFoldDB" id="A0A3L7A183"/>
<organism evidence="2 3">
    <name type="scientific">Mycetocola manganoxydans</name>
    <dbReference type="NCBI Taxonomy" id="699879"/>
    <lineage>
        <taxon>Bacteria</taxon>
        <taxon>Bacillati</taxon>
        <taxon>Actinomycetota</taxon>
        <taxon>Actinomycetes</taxon>
        <taxon>Micrococcales</taxon>
        <taxon>Microbacteriaceae</taxon>
        <taxon>Mycetocola</taxon>
    </lineage>
</organism>
<dbReference type="Gene3D" id="3.20.20.450">
    <property type="entry name" value="EAL domain"/>
    <property type="match status" value="1"/>
</dbReference>
<comment type="caution">
    <text evidence="2">The sequence shown here is derived from an EMBL/GenBank/DDBJ whole genome shotgun (WGS) entry which is preliminary data.</text>
</comment>
<evidence type="ECO:0000259" key="1">
    <source>
        <dbReference type="PROSITE" id="PS50883"/>
    </source>
</evidence>
<dbReference type="GO" id="GO:0071111">
    <property type="term" value="F:cyclic-guanylate-specific phosphodiesterase activity"/>
    <property type="evidence" value="ECO:0007669"/>
    <property type="project" value="InterPro"/>
</dbReference>
<dbReference type="Proteomes" id="UP000270299">
    <property type="component" value="Unassembled WGS sequence"/>
</dbReference>
<dbReference type="EMBL" id="RCUV01000002">
    <property type="protein sequence ID" value="RLP73391.1"/>
    <property type="molecule type" value="Genomic_DNA"/>
</dbReference>
<name>A0A3L7A183_9MICO</name>
<evidence type="ECO:0000313" key="2">
    <source>
        <dbReference type="EMBL" id="RLP73391.1"/>
    </source>
</evidence>
<dbReference type="PROSITE" id="PS50883">
    <property type="entry name" value="EAL"/>
    <property type="match status" value="1"/>
</dbReference>
<dbReference type="SUPFAM" id="SSF141868">
    <property type="entry name" value="EAL domain-like"/>
    <property type="match status" value="1"/>
</dbReference>
<dbReference type="CDD" id="cd01948">
    <property type="entry name" value="EAL"/>
    <property type="match status" value="1"/>
</dbReference>
<accession>A0A3L7A183</accession>
<evidence type="ECO:0000313" key="3">
    <source>
        <dbReference type="Proteomes" id="UP000270299"/>
    </source>
</evidence>
<dbReference type="InterPro" id="IPR035919">
    <property type="entry name" value="EAL_sf"/>
</dbReference>
<gene>
    <name evidence="2" type="ORF">D9V29_01475</name>
</gene>
<dbReference type="OrthoDB" id="23692at2"/>